<protein>
    <submittedName>
        <fullName evidence="2">Uncharacterized protein</fullName>
    </submittedName>
</protein>
<organism evidence="2 3">
    <name type="scientific">Dioscorea zingiberensis</name>
    <dbReference type="NCBI Taxonomy" id="325984"/>
    <lineage>
        <taxon>Eukaryota</taxon>
        <taxon>Viridiplantae</taxon>
        <taxon>Streptophyta</taxon>
        <taxon>Embryophyta</taxon>
        <taxon>Tracheophyta</taxon>
        <taxon>Spermatophyta</taxon>
        <taxon>Magnoliopsida</taxon>
        <taxon>Liliopsida</taxon>
        <taxon>Dioscoreales</taxon>
        <taxon>Dioscoreaceae</taxon>
        <taxon>Dioscorea</taxon>
    </lineage>
</organism>
<feature type="region of interest" description="Disordered" evidence="1">
    <location>
        <begin position="35"/>
        <end position="132"/>
    </location>
</feature>
<reference evidence="2" key="1">
    <citation type="submission" date="2021-03" db="EMBL/GenBank/DDBJ databases">
        <authorList>
            <person name="Li Z."/>
            <person name="Yang C."/>
        </authorList>
    </citation>
    <scope>NUCLEOTIDE SEQUENCE</scope>
    <source>
        <strain evidence="2">Dzin_1.0</strain>
        <tissue evidence="2">Leaf</tissue>
    </source>
</reference>
<keyword evidence="3" id="KW-1185">Reference proteome</keyword>
<evidence type="ECO:0000256" key="1">
    <source>
        <dbReference type="SAM" id="MobiDB-lite"/>
    </source>
</evidence>
<comment type="caution">
    <text evidence="2">The sequence shown here is derived from an EMBL/GenBank/DDBJ whole genome shotgun (WGS) entry which is preliminary data.</text>
</comment>
<evidence type="ECO:0000313" key="3">
    <source>
        <dbReference type="Proteomes" id="UP001085076"/>
    </source>
</evidence>
<accession>A0A9D5CC99</accession>
<feature type="compositionally biased region" description="Polar residues" evidence="1">
    <location>
        <begin position="315"/>
        <end position="325"/>
    </location>
</feature>
<feature type="region of interest" description="Disordered" evidence="1">
    <location>
        <begin position="342"/>
        <end position="372"/>
    </location>
</feature>
<dbReference type="AlphaFoldDB" id="A0A9D5CC99"/>
<feature type="compositionally biased region" description="Polar residues" evidence="1">
    <location>
        <begin position="87"/>
        <end position="98"/>
    </location>
</feature>
<proteinExistence type="predicted"/>
<name>A0A9D5CC99_9LILI</name>
<dbReference type="Proteomes" id="UP001085076">
    <property type="component" value="Miscellaneous, Linkage group lg05"/>
</dbReference>
<feature type="compositionally biased region" description="Basic and acidic residues" evidence="1">
    <location>
        <begin position="114"/>
        <end position="127"/>
    </location>
</feature>
<evidence type="ECO:0000313" key="2">
    <source>
        <dbReference type="EMBL" id="KAJ0970567.1"/>
    </source>
</evidence>
<feature type="compositionally biased region" description="Polar residues" evidence="1">
    <location>
        <begin position="347"/>
        <end position="370"/>
    </location>
</feature>
<sequence length="438" mass="48357">MESRREERVKAVVDRFVKELKEVLEFDGCECRVAGGEAGSKAELSRREANPQRARVWKRVPSPEEGAGDRDRGEGLQTHGNTEAHVTCSSATHRVQSSSDEKRGAYDGTIQKSDGGDSKRTNGKDGRGSVAGIPKLLSQVRLVSLAASNTHTSKNTWRPKPLALHGTRSHLTGHSIFKAKKENQGHVSLLKHIQASNEKEDENIAKWQAGKAHVMLVNNENGGVFSNIKDNEDVNIKIKVNDELNGNTKKQLTAYSNPGKRINEDGEIVDDFIDKRLEREIDMEMQEMGKAQLSGDGSMHAKDPMDITSEDFSEENNPITPSNDSCAEGPEILADRKYIGRHEDNNMGLTPNLEKSPTSQGLSNTPQLSQERLPHTPNKLQAWEGILAGTIPVGQGAMEEGTLEGPHKKKGRNIDPSIKYRWHFPKKLSVEVEGSRSQ</sequence>
<dbReference type="EMBL" id="JAGGNH010000005">
    <property type="protein sequence ID" value="KAJ0970567.1"/>
    <property type="molecule type" value="Genomic_DNA"/>
</dbReference>
<gene>
    <name evidence="2" type="ORF">J5N97_018526</name>
</gene>
<reference evidence="2" key="2">
    <citation type="journal article" date="2022" name="Hortic Res">
        <title>The genome of Dioscorea zingiberensis sheds light on the biosynthesis, origin and evolution of the medicinally important diosgenin saponins.</title>
        <authorList>
            <person name="Li Y."/>
            <person name="Tan C."/>
            <person name="Li Z."/>
            <person name="Guo J."/>
            <person name="Li S."/>
            <person name="Chen X."/>
            <person name="Wang C."/>
            <person name="Dai X."/>
            <person name="Yang H."/>
            <person name="Song W."/>
            <person name="Hou L."/>
            <person name="Xu J."/>
            <person name="Tong Z."/>
            <person name="Xu A."/>
            <person name="Yuan X."/>
            <person name="Wang W."/>
            <person name="Yang Q."/>
            <person name="Chen L."/>
            <person name="Sun Z."/>
            <person name="Wang K."/>
            <person name="Pan B."/>
            <person name="Chen J."/>
            <person name="Bao Y."/>
            <person name="Liu F."/>
            <person name="Qi X."/>
            <person name="Gang D.R."/>
            <person name="Wen J."/>
            <person name="Li J."/>
        </authorList>
    </citation>
    <scope>NUCLEOTIDE SEQUENCE</scope>
    <source>
        <strain evidence="2">Dzin_1.0</strain>
    </source>
</reference>
<feature type="region of interest" description="Disordered" evidence="1">
    <location>
        <begin position="311"/>
        <end position="330"/>
    </location>
</feature>